<keyword evidence="1" id="KW-0732">Signal</keyword>
<sequence length="150" mass="16568">MRLALALVLLLAGPVLADPAQAIDSLAFMAGDWAQQDGDVQTRETWLPAKGGVMAGVTQTYRPGKPTEVEFARITARPEGLVFTALPAGQPPTDFRQIPDAKGRAVFENPAHDFPQRVIYWRCEGDLCARIEGTMDGKAMSLEWRYRRQP</sequence>
<feature type="signal peptide" evidence="1">
    <location>
        <begin position="1"/>
        <end position="17"/>
    </location>
</feature>
<gene>
    <name evidence="3" type="ORF">QO010_002580</name>
</gene>
<protein>
    <recommendedName>
        <fullName evidence="2">DUF6265 domain-containing protein</fullName>
    </recommendedName>
</protein>
<feature type="domain" description="DUF6265" evidence="2">
    <location>
        <begin position="27"/>
        <end position="132"/>
    </location>
</feature>
<evidence type="ECO:0000313" key="3">
    <source>
        <dbReference type="EMBL" id="MDQ0464796.1"/>
    </source>
</evidence>
<organism evidence="3 4">
    <name type="scientific">Caulobacter ginsengisoli</name>
    <dbReference type="NCBI Taxonomy" id="400775"/>
    <lineage>
        <taxon>Bacteria</taxon>
        <taxon>Pseudomonadati</taxon>
        <taxon>Pseudomonadota</taxon>
        <taxon>Alphaproteobacteria</taxon>
        <taxon>Caulobacterales</taxon>
        <taxon>Caulobacteraceae</taxon>
        <taxon>Caulobacter</taxon>
    </lineage>
</organism>
<keyword evidence="4" id="KW-1185">Reference proteome</keyword>
<accession>A0ABU0IS11</accession>
<dbReference type="Pfam" id="PF19780">
    <property type="entry name" value="DUF6265"/>
    <property type="match status" value="1"/>
</dbReference>
<dbReference type="RefSeq" id="WP_307349710.1">
    <property type="nucleotide sequence ID" value="NZ_JAUSVS010000004.1"/>
</dbReference>
<dbReference type="Proteomes" id="UP001228905">
    <property type="component" value="Unassembled WGS sequence"/>
</dbReference>
<comment type="caution">
    <text evidence="3">The sequence shown here is derived from an EMBL/GenBank/DDBJ whole genome shotgun (WGS) entry which is preliminary data.</text>
</comment>
<feature type="chain" id="PRO_5046119195" description="DUF6265 domain-containing protein" evidence="1">
    <location>
        <begin position="18"/>
        <end position="150"/>
    </location>
</feature>
<reference evidence="3 4" key="1">
    <citation type="submission" date="2023-07" db="EMBL/GenBank/DDBJ databases">
        <title>Genomic Encyclopedia of Type Strains, Phase IV (KMG-IV): sequencing the most valuable type-strain genomes for metagenomic binning, comparative biology and taxonomic classification.</title>
        <authorList>
            <person name="Goeker M."/>
        </authorList>
    </citation>
    <scope>NUCLEOTIDE SEQUENCE [LARGE SCALE GENOMIC DNA]</scope>
    <source>
        <strain evidence="3 4">DSM 18695</strain>
    </source>
</reference>
<dbReference type="EMBL" id="JAUSVS010000004">
    <property type="protein sequence ID" value="MDQ0464796.1"/>
    <property type="molecule type" value="Genomic_DNA"/>
</dbReference>
<proteinExistence type="predicted"/>
<evidence type="ECO:0000313" key="4">
    <source>
        <dbReference type="Proteomes" id="UP001228905"/>
    </source>
</evidence>
<evidence type="ECO:0000259" key="2">
    <source>
        <dbReference type="Pfam" id="PF19780"/>
    </source>
</evidence>
<name>A0ABU0IS11_9CAUL</name>
<dbReference type="InterPro" id="IPR046232">
    <property type="entry name" value="DUF6265"/>
</dbReference>
<evidence type="ECO:0000256" key="1">
    <source>
        <dbReference type="SAM" id="SignalP"/>
    </source>
</evidence>